<comment type="subcellular location">
    <subcellularLocation>
        <location evidence="1">Membrane</location>
    </subcellularLocation>
</comment>
<dbReference type="GO" id="GO:0008610">
    <property type="term" value="P:lipid biosynthetic process"/>
    <property type="evidence" value="ECO:0007669"/>
    <property type="project" value="InterPro"/>
</dbReference>
<evidence type="ECO:0000313" key="8">
    <source>
        <dbReference type="Proteomes" id="UP000054703"/>
    </source>
</evidence>
<evidence type="ECO:0000256" key="3">
    <source>
        <dbReference type="ARBA" id="ARBA00022989"/>
    </source>
</evidence>
<organism evidence="7 8">
    <name type="scientific">Legionella santicrucis</name>
    <dbReference type="NCBI Taxonomy" id="45074"/>
    <lineage>
        <taxon>Bacteria</taxon>
        <taxon>Pseudomonadati</taxon>
        <taxon>Pseudomonadota</taxon>
        <taxon>Gammaproteobacteria</taxon>
        <taxon>Legionellales</taxon>
        <taxon>Legionellaceae</taxon>
        <taxon>Legionella</taxon>
    </lineage>
</organism>
<evidence type="ECO:0000313" key="7">
    <source>
        <dbReference type="EMBL" id="KTD55557.1"/>
    </source>
</evidence>
<evidence type="ECO:0000256" key="1">
    <source>
        <dbReference type="ARBA" id="ARBA00004370"/>
    </source>
</evidence>
<gene>
    <name evidence="7" type="ORF">Lsan_3109</name>
</gene>
<evidence type="ECO:0000256" key="5">
    <source>
        <dbReference type="SAM" id="Phobius"/>
    </source>
</evidence>
<dbReference type="Proteomes" id="UP000054703">
    <property type="component" value="Unassembled WGS sequence"/>
</dbReference>
<feature type="transmembrane region" description="Helical" evidence="5">
    <location>
        <begin position="35"/>
        <end position="60"/>
    </location>
</feature>
<name>A0A0W0YFB1_9GAMM</name>
<dbReference type="EMBL" id="LNYU01000085">
    <property type="protein sequence ID" value="KTD55557.1"/>
    <property type="molecule type" value="Genomic_DNA"/>
</dbReference>
<feature type="transmembrane region" description="Helical" evidence="5">
    <location>
        <begin position="80"/>
        <end position="98"/>
    </location>
</feature>
<evidence type="ECO:0000256" key="2">
    <source>
        <dbReference type="ARBA" id="ARBA00022692"/>
    </source>
</evidence>
<comment type="caution">
    <text evidence="7">The sequence shown here is derived from an EMBL/GenBank/DDBJ whole genome shotgun (WGS) entry which is preliminary data.</text>
</comment>
<keyword evidence="4 5" id="KW-0472">Membrane</keyword>
<proteinExistence type="predicted"/>
<dbReference type="GO" id="GO:0016020">
    <property type="term" value="C:membrane"/>
    <property type="evidence" value="ECO:0007669"/>
    <property type="project" value="UniProtKB-SubCell"/>
</dbReference>
<accession>A0A0W0YFB1</accession>
<evidence type="ECO:0000259" key="6">
    <source>
        <dbReference type="Pfam" id="PF04116"/>
    </source>
</evidence>
<dbReference type="PANTHER" id="PTHR11863">
    <property type="entry name" value="STEROL DESATURASE"/>
    <property type="match status" value="1"/>
</dbReference>
<keyword evidence="3 5" id="KW-1133">Transmembrane helix</keyword>
<evidence type="ECO:0000256" key="4">
    <source>
        <dbReference type="ARBA" id="ARBA00023136"/>
    </source>
</evidence>
<dbReference type="InterPro" id="IPR050307">
    <property type="entry name" value="Sterol_Desaturase_Related"/>
</dbReference>
<feature type="transmembrane region" description="Helical" evidence="5">
    <location>
        <begin position="6"/>
        <end position="23"/>
    </location>
</feature>
<dbReference type="OrthoDB" id="9770329at2"/>
<sequence>MTGIIIVVGWILLLFFLEGRFPLRKRKRNRFSRLAVNITVSITAFTVAFLLIRPTTGFFLNWTASTPFGLIPWLKLTGPWEALSGILLLDLSFFYWHIANHKLLFLWRFHNVHHIDPDLDVSTGIRFHPGEVALSTLFRAIQMALIGVSVSTFVIYETLFQVGTIFHHSNLCLPLRLEKLLNLVFVTPRMHGIHHSNFRRETDSNYSVVFSVWDRLHRTIGLGISQKEIDIGVPGYARQKDNTLKQVMILPFIQQRKYWSDKWGYKKLSRGEEKRRKVQWLSE</sequence>
<reference evidence="7 8" key="1">
    <citation type="submission" date="2015-11" db="EMBL/GenBank/DDBJ databases">
        <title>Genomic analysis of 38 Legionella species identifies large and diverse effector repertoires.</title>
        <authorList>
            <person name="Burstein D."/>
            <person name="Amaro F."/>
            <person name="Zusman T."/>
            <person name="Lifshitz Z."/>
            <person name="Cohen O."/>
            <person name="Gilbert J.A."/>
            <person name="Pupko T."/>
            <person name="Shuman H.A."/>
            <person name="Segal G."/>
        </authorList>
    </citation>
    <scope>NUCLEOTIDE SEQUENCE [LARGE SCALE GENOMIC DNA]</scope>
    <source>
        <strain evidence="7 8">SC-63-C7</strain>
    </source>
</reference>
<feature type="domain" description="Fatty acid hydroxylase" evidence="6">
    <location>
        <begin position="84"/>
        <end position="219"/>
    </location>
</feature>
<dbReference type="PATRIC" id="fig|45074.5.peg.3345"/>
<keyword evidence="8" id="KW-1185">Reference proteome</keyword>
<protein>
    <submittedName>
        <fullName evidence="7">Sterol desaturase</fullName>
    </submittedName>
</protein>
<dbReference type="InterPro" id="IPR006694">
    <property type="entry name" value="Fatty_acid_hydroxylase"/>
</dbReference>
<keyword evidence="2 5" id="KW-0812">Transmembrane</keyword>
<dbReference type="GO" id="GO:0005506">
    <property type="term" value="F:iron ion binding"/>
    <property type="evidence" value="ECO:0007669"/>
    <property type="project" value="InterPro"/>
</dbReference>
<dbReference type="AlphaFoldDB" id="A0A0W0YFB1"/>
<dbReference type="STRING" id="45074.Lsan_3109"/>
<dbReference type="Pfam" id="PF04116">
    <property type="entry name" value="FA_hydroxylase"/>
    <property type="match status" value="1"/>
</dbReference>
<dbReference type="GO" id="GO:0016491">
    <property type="term" value="F:oxidoreductase activity"/>
    <property type="evidence" value="ECO:0007669"/>
    <property type="project" value="InterPro"/>
</dbReference>